<dbReference type="AlphaFoldDB" id="A0A9D7S6Y6"/>
<proteinExistence type="predicted"/>
<comment type="caution">
    <text evidence="3">The sequence shown here is derived from an EMBL/GenBank/DDBJ whole genome shotgun (WGS) entry which is preliminary data.</text>
</comment>
<name>A0A9D7S6Y6_9BACT</name>
<dbReference type="Proteomes" id="UP000808349">
    <property type="component" value="Unassembled WGS sequence"/>
</dbReference>
<protein>
    <submittedName>
        <fullName evidence="3">T9SS type A sorting domain-containing protein</fullName>
    </submittedName>
</protein>
<feature type="domain" description="Secretion system C-terminal sorting" evidence="2">
    <location>
        <begin position="207"/>
        <end position="272"/>
    </location>
</feature>
<keyword evidence="1" id="KW-0732">Signal</keyword>
<dbReference type="InterPro" id="IPR026444">
    <property type="entry name" value="Secre_tail"/>
</dbReference>
<gene>
    <name evidence="3" type="ORF">IPO85_05800</name>
</gene>
<feature type="signal peptide" evidence="1">
    <location>
        <begin position="1"/>
        <end position="19"/>
    </location>
</feature>
<feature type="chain" id="PRO_5039678566" evidence="1">
    <location>
        <begin position="20"/>
        <end position="278"/>
    </location>
</feature>
<sequence length="278" mass="31285">MIKLKLTLLSIFLLHGLMAQTFTIVKSIPCGDSIKISGLGYPSWNSPKIIHRPMLGHAILIGDKSFENTMKYTAPPCLIGSDTIIVLCAKATQITCDTGIYIFDISCTSSTPDFTTHEVKCNDSIYVNNLSAFQQPQIIMSPEHGLAKIILEPTDGAGVLYIPNKDYQGLDYVKVSAGGKAPKLYVFNIYCNLNVNTNVVPNFEYLLYPNPTSEYLALNFPHQSLFTRCINIHGINIALAHHQNDDQWIFDIKNLNPGMYYLEMNHQGKRFIFKWMKQ</sequence>
<dbReference type="EMBL" id="JADKFW010000004">
    <property type="protein sequence ID" value="MBK9717015.1"/>
    <property type="molecule type" value="Genomic_DNA"/>
</dbReference>
<evidence type="ECO:0000259" key="2">
    <source>
        <dbReference type="Pfam" id="PF18962"/>
    </source>
</evidence>
<evidence type="ECO:0000313" key="4">
    <source>
        <dbReference type="Proteomes" id="UP000808349"/>
    </source>
</evidence>
<accession>A0A9D7S6Y6</accession>
<organism evidence="3 4">
    <name type="scientific">Candidatus Defluviibacterium haderslevense</name>
    <dbReference type="NCBI Taxonomy" id="2981993"/>
    <lineage>
        <taxon>Bacteria</taxon>
        <taxon>Pseudomonadati</taxon>
        <taxon>Bacteroidota</taxon>
        <taxon>Saprospiria</taxon>
        <taxon>Saprospirales</taxon>
        <taxon>Saprospiraceae</taxon>
        <taxon>Candidatus Defluviibacterium</taxon>
    </lineage>
</organism>
<reference evidence="3 4" key="1">
    <citation type="submission" date="2020-10" db="EMBL/GenBank/DDBJ databases">
        <title>Connecting structure to function with the recovery of over 1000 high-quality activated sludge metagenome-assembled genomes encoding full-length rRNA genes using long-read sequencing.</title>
        <authorList>
            <person name="Singleton C.M."/>
            <person name="Petriglieri F."/>
            <person name="Kristensen J.M."/>
            <person name="Kirkegaard R.H."/>
            <person name="Michaelsen T.Y."/>
            <person name="Andersen M.H."/>
            <person name="Karst S.M."/>
            <person name="Dueholm M.S."/>
            <person name="Nielsen P.H."/>
            <person name="Albertsen M."/>
        </authorList>
    </citation>
    <scope>NUCLEOTIDE SEQUENCE [LARGE SCALE GENOMIC DNA]</scope>
    <source>
        <strain evidence="3">Ribe_18-Q3-R11-54_BAT3C.373</strain>
    </source>
</reference>
<dbReference type="Pfam" id="PF18962">
    <property type="entry name" value="Por_Secre_tail"/>
    <property type="match status" value="1"/>
</dbReference>
<evidence type="ECO:0000256" key="1">
    <source>
        <dbReference type="SAM" id="SignalP"/>
    </source>
</evidence>
<evidence type="ECO:0000313" key="3">
    <source>
        <dbReference type="EMBL" id="MBK9717015.1"/>
    </source>
</evidence>
<dbReference type="NCBIfam" id="TIGR04183">
    <property type="entry name" value="Por_Secre_tail"/>
    <property type="match status" value="1"/>
</dbReference>